<dbReference type="EMBL" id="VSWC01000079">
    <property type="protein sequence ID" value="KAA1094092.1"/>
    <property type="molecule type" value="Genomic_DNA"/>
</dbReference>
<dbReference type="InterPro" id="IPR001661">
    <property type="entry name" value="Glyco_hydro_37"/>
</dbReference>
<dbReference type="Pfam" id="PF07492">
    <property type="entry name" value="Trehalase_Ca-bi"/>
    <property type="match status" value="1"/>
</dbReference>
<dbReference type="GO" id="GO:0004555">
    <property type="term" value="F:alpha,alpha-trehalase activity"/>
    <property type="evidence" value="ECO:0007669"/>
    <property type="project" value="UniProtKB-EC"/>
</dbReference>
<feature type="region of interest" description="Disordered" evidence="6">
    <location>
        <begin position="554"/>
        <end position="574"/>
    </location>
</feature>
<dbReference type="GO" id="GO:0005509">
    <property type="term" value="F:calcium ion binding"/>
    <property type="evidence" value="ECO:0007669"/>
    <property type="project" value="InterPro"/>
</dbReference>
<name>A0A5B0NZD5_PUCGR</name>
<dbReference type="Gene3D" id="1.50.10.10">
    <property type="match status" value="1"/>
</dbReference>
<evidence type="ECO:0000313" key="9">
    <source>
        <dbReference type="EMBL" id="KAA1094092.1"/>
    </source>
</evidence>
<evidence type="ECO:0000256" key="6">
    <source>
        <dbReference type="SAM" id="MobiDB-lite"/>
    </source>
</evidence>
<dbReference type="SUPFAM" id="SSF48208">
    <property type="entry name" value="Six-hairpin glycosidases"/>
    <property type="match status" value="1"/>
</dbReference>
<feature type="domain" description="Neutral trehalase Ca2+ binding" evidence="7">
    <location>
        <begin position="121"/>
        <end position="149"/>
    </location>
</feature>
<evidence type="ECO:0000256" key="2">
    <source>
        <dbReference type="ARBA" id="ARBA00005615"/>
    </source>
</evidence>
<dbReference type="Proteomes" id="UP000324748">
    <property type="component" value="Unassembled WGS sequence"/>
</dbReference>
<keyword evidence="10" id="KW-1185">Reference proteome</keyword>
<evidence type="ECO:0000313" key="10">
    <source>
        <dbReference type="Proteomes" id="UP000324748"/>
    </source>
</evidence>
<comment type="catalytic activity">
    <reaction evidence="1 5">
        <text>alpha,alpha-trehalose + H2O = alpha-D-glucose + beta-D-glucose</text>
        <dbReference type="Rhea" id="RHEA:32675"/>
        <dbReference type="ChEBI" id="CHEBI:15377"/>
        <dbReference type="ChEBI" id="CHEBI:15903"/>
        <dbReference type="ChEBI" id="CHEBI:16551"/>
        <dbReference type="ChEBI" id="CHEBI:17925"/>
        <dbReference type="EC" id="3.2.1.28"/>
    </reaction>
</comment>
<dbReference type="EMBL" id="VDEP01000438">
    <property type="protein sequence ID" value="KAA1083428.1"/>
    <property type="molecule type" value="Genomic_DNA"/>
</dbReference>
<comment type="caution">
    <text evidence="9">The sequence shown here is derived from an EMBL/GenBank/DDBJ whole genome shotgun (WGS) entry which is preliminary data.</text>
</comment>
<protein>
    <recommendedName>
        <fullName evidence="5">Trehalase</fullName>
        <ecNumber evidence="5">3.2.1.28</ecNumber>
    </recommendedName>
    <alternativeName>
        <fullName evidence="5">Alpha-trehalose glucohydrolase</fullName>
    </alternativeName>
</protein>
<feature type="region of interest" description="Disordered" evidence="6">
    <location>
        <begin position="1"/>
        <end position="68"/>
    </location>
</feature>
<dbReference type="OrthoDB" id="3542292at2759"/>
<proteinExistence type="inferred from homology"/>
<dbReference type="Pfam" id="PF01204">
    <property type="entry name" value="Trehalase"/>
    <property type="match status" value="1"/>
</dbReference>
<reference evidence="10 11" key="1">
    <citation type="submission" date="2019-05" db="EMBL/GenBank/DDBJ databases">
        <title>Emergence of the Ug99 lineage of the wheat stem rust pathogen through somatic hybridization.</title>
        <authorList>
            <person name="Li F."/>
            <person name="Upadhyaya N.M."/>
            <person name="Sperschneider J."/>
            <person name="Matny O."/>
            <person name="Nguyen-Phuc H."/>
            <person name="Mago R."/>
            <person name="Raley C."/>
            <person name="Miller M.E."/>
            <person name="Silverstein K.A.T."/>
            <person name="Henningsen E."/>
            <person name="Hirsch C.D."/>
            <person name="Visser B."/>
            <person name="Pretorius Z.A."/>
            <person name="Steffenson B.J."/>
            <person name="Schwessinger B."/>
            <person name="Dodds P.N."/>
            <person name="Figueroa M."/>
        </authorList>
    </citation>
    <scope>NUCLEOTIDE SEQUENCE [LARGE SCALE GENOMIC DNA]</scope>
    <source>
        <strain evidence="9">21-0</strain>
        <strain evidence="8 11">Ug99</strain>
    </source>
</reference>
<organism evidence="9 10">
    <name type="scientific">Puccinia graminis f. sp. tritici</name>
    <dbReference type="NCBI Taxonomy" id="56615"/>
    <lineage>
        <taxon>Eukaryota</taxon>
        <taxon>Fungi</taxon>
        <taxon>Dikarya</taxon>
        <taxon>Basidiomycota</taxon>
        <taxon>Pucciniomycotina</taxon>
        <taxon>Pucciniomycetes</taxon>
        <taxon>Pucciniales</taxon>
        <taxon>Pucciniaceae</taxon>
        <taxon>Puccinia</taxon>
    </lineage>
</organism>
<dbReference type="PANTHER" id="PTHR23403">
    <property type="entry name" value="TREHALASE"/>
    <property type="match status" value="1"/>
</dbReference>
<evidence type="ECO:0000313" key="11">
    <source>
        <dbReference type="Proteomes" id="UP000325313"/>
    </source>
</evidence>
<gene>
    <name evidence="9" type="primary">NTH1_1</name>
    <name evidence="9" type="ORF">PGT21_009460</name>
    <name evidence="8" type="ORF">PGTUg99_033097</name>
</gene>
<dbReference type="GO" id="GO:0005737">
    <property type="term" value="C:cytoplasm"/>
    <property type="evidence" value="ECO:0007669"/>
    <property type="project" value="InterPro"/>
</dbReference>
<evidence type="ECO:0000259" key="7">
    <source>
        <dbReference type="Pfam" id="PF07492"/>
    </source>
</evidence>
<dbReference type="PANTHER" id="PTHR23403:SF6">
    <property type="entry name" value="CYTOSOLIC NEUTRAL TREHALASE-RELATED"/>
    <property type="match status" value="1"/>
</dbReference>
<keyword evidence="4 5" id="KW-0326">Glycosidase</keyword>
<feature type="compositionally biased region" description="Low complexity" evidence="6">
    <location>
        <begin position="40"/>
        <end position="52"/>
    </location>
</feature>
<dbReference type="InterPro" id="IPR011120">
    <property type="entry name" value="Trehalase_Ca-bd"/>
</dbReference>
<dbReference type="InterPro" id="IPR018232">
    <property type="entry name" value="Glyco_hydro_37_CS"/>
</dbReference>
<keyword evidence="3 5" id="KW-0378">Hydrolase</keyword>
<evidence type="ECO:0000256" key="4">
    <source>
        <dbReference type="ARBA" id="ARBA00023295"/>
    </source>
</evidence>
<feature type="compositionally biased region" description="Polar residues" evidence="6">
    <location>
        <begin position="58"/>
        <end position="68"/>
    </location>
</feature>
<sequence>MTNNQPDSAQFSTLLPADQYYGTSHEPRRTTRTYSWSHRNNNNNTNGGSSNTHDIGGTNITNSLNNFHFNPQELDSTINKQNLDQEEDSSFVQHQRNRRLSHDEKPIQARKFLLPVEETIRLVLEQEDTNGDFQISITDSGPKLLSVGTVSSNGYKKFDIRGQYMISNLLQELALASSYGRKHIVLDEGRLTENPVDRLSRMIKTTFWPSLTRRIDEAGLLTILTDPKDRSSTQARRIYVPHGEAEILAYYQQVASQHPQIKLIVEELPKLSDITPSFVRSLNDRPGILALAMKKVQVGPGHHQLQAIPFVVPGARFNELYNWDSYFISIGLLIDDHLELAQGIVEHFVFEINHYGKILNGNRSYYLCRSQPPFLTDFALQVYSRLHPLQITENKIWLAKVIKAAIKEYHTVWMAKPRLEPRTGLSRYRPDGIGVPPETESSHFTHVLQPYAQKHSMSVNEFIDAYNQEKVHEPELDEYFTHDRAVRESGHDTTYRFEGVCADLVTIDLNSLLYKYEIDIATCIRDVFDDRLELDEEFEFSSFPFGEELPYSEYFDHSQPSPPPPPHQQHVPIDQKVQSSKEWFDRAKRRKQLIDHFLWNPGKSLFFDFNAKEFKQSNYESVTAFWSLWAGLASQEQAEKLVKTSLTKFEVPGGLVACTEASRGEISLVRPNRQWDYPAAWAPHQILAWVGLERYGFTQESQRTAYRWLYMMTKAFVDYNGVVPEKYDAIALNHLVHAEYGNQGVDFKMVPREGFGWCNTSYQLGLKFLNDFQRRALGVLVHPDELFLLAKPRLPTL</sequence>
<dbReference type="EC" id="3.2.1.28" evidence="5"/>
<dbReference type="InterPro" id="IPR012341">
    <property type="entry name" value="6hp_glycosidase-like_sf"/>
</dbReference>
<dbReference type="PROSITE" id="PS00928">
    <property type="entry name" value="TREHALASE_2"/>
    <property type="match status" value="1"/>
</dbReference>
<evidence type="ECO:0000313" key="8">
    <source>
        <dbReference type="EMBL" id="KAA1083428.1"/>
    </source>
</evidence>
<dbReference type="AlphaFoldDB" id="A0A5B0NZD5"/>
<evidence type="ECO:0000256" key="1">
    <source>
        <dbReference type="ARBA" id="ARBA00001576"/>
    </source>
</evidence>
<dbReference type="InterPro" id="IPR008928">
    <property type="entry name" value="6-hairpin_glycosidase_sf"/>
</dbReference>
<dbReference type="Proteomes" id="UP000325313">
    <property type="component" value="Unassembled WGS sequence"/>
</dbReference>
<comment type="similarity">
    <text evidence="2 5">Belongs to the glycosyl hydrolase 37 family.</text>
</comment>
<accession>A0A5B0NZD5</accession>
<feature type="compositionally biased region" description="Polar residues" evidence="6">
    <location>
        <begin position="1"/>
        <end position="13"/>
    </location>
</feature>
<dbReference type="GO" id="GO:0005993">
    <property type="term" value="P:trehalose catabolic process"/>
    <property type="evidence" value="ECO:0007669"/>
    <property type="project" value="InterPro"/>
</dbReference>
<dbReference type="PRINTS" id="PR00744">
    <property type="entry name" value="GLHYDRLASE37"/>
</dbReference>
<evidence type="ECO:0000256" key="3">
    <source>
        <dbReference type="ARBA" id="ARBA00022801"/>
    </source>
</evidence>
<evidence type="ECO:0000256" key="5">
    <source>
        <dbReference type="RuleBase" id="RU361180"/>
    </source>
</evidence>